<dbReference type="HOGENOM" id="CLU_029371_1_0_1"/>
<name>S3CLJ4_GLAL2</name>
<proteinExistence type="predicted"/>
<reference evidence="2 3" key="1">
    <citation type="journal article" date="2013" name="BMC Genomics">
        <title>Genomics-driven discovery of the pneumocandin biosynthetic gene cluster in the fungus Glarea lozoyensis.</title>
        <authorList>
            <person name="Chen L."/>
            <person name="Yue Q."/>
            <person name="Zhang X."/>
            <person name="Xiang M."/>
            <person name="Wang C."/>
            <person name="Li S."/>
            <person name="Che Y."/>
            <person name="Ortiz-Lopez F.J."/>
            <person name="Bills G.F."/>
            <person name="Liu X."/>
            <person name="An Z."/>
        </authorList>
    </citation>
    <scope>NUCLEOTIDE SEQUENCE [LARGE SCALE GENOMIC DNA]</scope>
    <source>
        <strain evidence="3">ATCC 20868 / MF5171</strain>
    </source>
</reference>
<dbReference type="Pfam" id="PF12937">
    <property type="entry name" value="F-box-like"/>
    <property type="match status" value="1"/>
</dbReference>
<dbReference type="RefSeq" id="XP_008086537.1">
    <property type="nucleotide sequence ID" value="XM_008088346.1"/>
</dbReference>
<dbReference type="eggNOG" id="ENOG502SPU2">
    <property type="taxonomic scope" value="Eukaryota"/>
</dbReference>
<dbReference type="SUPFAM" id="SSF81383">
    <property type="entry name" value="F-box domain"/>
    <property type="match status" value="1"/>
</dbReference>
<organism evidence="2 3">
    <name type="scientific">Glarea lozoyensis (strain ATCC 20868 / MF5171)</name>
    <dbReference type="NCBI Taxonomy" id="1116229"/>
    <lineage>
        <taxon>Eukaryota</taxon>
        <taxon>Fungi</taxon>
        <taxon>Dikarya</taxon>
        <taxon>Ascomycota</taxon>
        <taxon>Pezizomycotina</taxon>
        <taxon>Leotiomycetes</taxon>
        <taxon>Helotiales</taxon>
        <taxon>Helotiaceae</taxon>
        <taxon>Glarea</taxon>
    </lineage>
</organism>
<dbReference type="Proteomes" id="UP000016922">
    <property type="component" value="Unassembled WGS sequence"/>
</dbReference>
<dbReference type="EMBL" id="KE145370">
    <property type="protein sequence ID" value="EPE27347.1"/>
    <property type="molecule type" value="Genomic_DNA"/>
</dbReference>
<dbReference type="OMA" id="MERNTAY"/>
<dbReference type="AlphaFoldDB" id="S3CLJ4"/>
<keyword evidence="3" id="KW-1185">Reference proteome</keyword>
<evidence type="ECO:0000313" key="3">
    <source>
        <dbReference type="Proteomes" id="UP000016922"/>
    </source>
</evidence>
<dbReference type="InterPro" id="IPR001810">
    <property type="entry name" value="F-box_dom"/>
</dbReference>
<dbReference type="InterPro" id="IPR036047">
    <property type="entry name" value="F-box-like_dom_sf"/>
</dbReference>
<gene>
    <name evidence="2" type="ORF">GLAREA_03262</name>
</gene>
<evidence type="ECO:0000313" key="2">
    <source>
        <dbReference type="EMBL" id="EPE27347.1"/>
    </source>
</evidence>
<dbReference type="STRING" id="1116229.S3CLJ4"/>
<dbReference type="GeneID" id="19462317"/>
<feature type="domain" description="F-box" evidence="1">
    <location>
        <begin position="17"/>
        <end position="79"/>
    </location>
</feature>
<protein>
    <recommendedName>
        <fullName evidence="1">F-box domain-containing protein</fullName>
    </recommendedName>
</protein>
<evidence type="ECO:0000259" key="1">
    <source>
        <dbReference type="Pfam" id="PF12937"/>
    </source>
</evidence>
<dbReference type="OrthoDB" id="5296720at2759"/>
<dbReference type="Gene3D" id="1.20.1280.50">
    <property type="match status" value="1"/>
</dbReference>
<accession>S3CLJ4</accession>
<dbReference type="KEGG" id="glz:GLAREA_03262"/>
<sequence>MASTSNIIPSPAETCHIRDLPNELLCHIFDYLDASKPSDFGLDDEPTFAVTDSNTANLKSISQVTKAWRSLVIPTLFRHARLVVSDPETKRPLLNDHIAPFLAFATRNSLRKYITSFVLLVRDKKIAHLTNGEYRLSGFASVWDTIFKVIDPSELLVVAHPASLGPLAACNVYLSDAWNFDCPCHYLRLRRPAMPVGSPAAKAANFVNDQADFGREDLDQMMDDLTVDKASPNAAGLEISLAAGDANVQEHDAEPWELTRAKSSPLFDIRPWTSFLLNEGSFIRAYATYEFWLRQAPSILSDLVGAEQAEHKSFISPTISDMSYIGIFPMERHFRSLTDNLPRLDKLFVQLVPRNDILNQASKMVQVEAEDLWMERNSCYASVVRQLFNSPSRGNYKHLQVFESGDAADRDAWLMAVEYIKRAGKGWEIASEGVFVREGTKYVDGENEEASELDNTAFQRSLIRWSWAGTRRLPVSAFTMYEQPFGPII</sequence>